<sequence length="263" mass="29247">MVLKSFGVFGNPIKHSKSPLIHNACFITYAKRLGFLGHYHHLLLPLESDIKASFLNLGLCGANVTLPFKEKAFKACDRVKGIAKKCGSVNTLILENNELVGYNTDALGFYYTLKDTFKNALILGAGGSAKALACELLEQGLEVSVFNRSKEKLDFFKQLGCDIRSLEDLLESSFELIINTTSASLNNELPLAKELLKALFKNSKLAYDLMYNTSIFLDLAHSMGLEIQDGKDMLLMQASLSFEYFSHSKVSYKEALEIMQSVF</sequence>
<dbReference type="GO" id="GO:0004764">
    <property type="term" value="F:shikimate 3-dehydrogenase (NADP+) activity"/>
    <property type="evidence" value="ECO:0007669"/>
    <property type="project" value="UniProtKB-UniRule"/>
</dbReference>
<comment type="catalytic activity">
    <reaction evidence="7 8">
        <text>shikimate + NADP(+) = 3-dehydroshikimate + NADPH + H(+)</text>
        <dbReference type="Rhea" id="RHEA:17737"/>
        <dbReference type="ChEBI" id="CHEBI:15378"/>
        <dbReference type="ChEBI" id="CHEBI:16630"/>
        <dbReference type="ChEBI" id="CHEBI:36208"/>
        <dbReference type="ChEBI" id="CHEBI:57783"/>
        <dbReference type="ChEBI" id="CHEBI:58349"/>
        <dbReference type="EC" id="1.1.1.25"/>
    </reaction>
</comment>
<evidence type="ECO:0000256" key="6">
    <source>
        <dbReference type="ARBA" id="ARBA00023141"/>
    </source>
</evidence>
<dbReference type="CDD" id="cd01065">
    <property type="entry name" value="NAD_bind_Shikimate_DH"/>
    <property type="match status" value="1"/>
</dbReference>
<evidence type="ECO:0000256" key="3">
    <source>
        <dbReference type="ARBA" id="ARBA00022605"/>
    </source>
</evidence>
<dbReference type="InterPro" id="IPR046346">
    <property type="entry name" value="Aminoacid_DH-like_N_sf"/>
</dbReference>
<dbReference type="AlphaFoldDB" id="I0ELA3"/>
<comment type="caution">
    <text evidence="8">Lacks conserved residue(s) required for the propagation of feature annotation.</text>
</comment>
<dbReference type="Proteomes" id="UP000005010">
    <property type="component" value="Chromosome"/>
</dbReference>
<dbReference type="GO" id="GO:0009073">
    <property type="term" value="P:aromatic amino acid family biosynthetic process"/>
    <property type="evidence" value="ECO:0007669"/>
    <property type="project" value="UniProtKB-KW"/>
</dbReference>
<feature type="binding site" evidence="8">
    <location>
        <begin position="124"/>
        <end position="128"/>
    </location>
    <ligand>
        <name>NADP(+)</name>
        <dbReference type="ChEBI" id="CHEBI:58349"/>
    </ligand>
</feature>
<dbReference type="SUPFAM" id="SSF53223">
    <property type="entry name" value="Aminoacid dehydrogenase-like, N-terminal domain"/>
    <property type="match status" value="1"/>
</dbReference>
<dbReference type="NCBIfam" id="NF001316">
    <property type="entry name" value="PRK00258.2-5"/>
    <property type="match status" value="1"/>
</dbReference>
<keyword evidence="3 8" id="KW-0028">Amino-acid biosynthesis</keyword>
<keyword evidence="5 8" id="KW-0560">Oxidoreductase</keyword>
<dbReference type="PATRIC" id="fig|182217.3.peg.455"/>
<evidence type="ECO:0000256" key="8">
    <source>
        <dbReference type="HAMAP-Rule" id="MF_00222"/>
    </source>
</evidence>
<gene>
    <name evidence="8 10" type="primary">aroE</name>
    <name evidence="10" type="ordered locus">HCW_02195</name>
</gene>
<dbReference type="NCBIfam" id="TIGR00507">
    <property type="entry name" value="aroE"/>
    <property type="match status" value="1"/>
</dbReference>
<feature type="binding site" evidence="8">
    <location>
        <position position="209"/>
    </location>
    <ligand>
        <name>NADP(+)</name>
        <dbReference type="ChEBI" id="CHEBI:58349"/>
    </ligand>
</feature>
<feature type="domain" description="Shikimate dehydrogenase substrate binding N-terminal" evidence="9">
    <location>
        <begin position="8"/>
        <end position="92"/>
    </location>
</feature>
<dbReference type="InterPro" id="IPR013708">
    <property type="entry name" value="Shikimate_DH-bd_N"/>
</dbReference>
<feature type="binding site" evidence="8">
    <location>
        <position position="211"/>
    </location>
    <ligand>
        <name>shikimate</name>
        <dbReference type="ChEBI" id="CHEBI:36208"/>
    </ligand>
</feature>
<dbReference type="GO" id="GO:0050661">
    <property type="term" value="F:NADP binding"/>
    <property type="evidence" value="ECO:0007669"/>
    <property type="project" value="InterPro"/>
</dbReference>
<dbReference type="EC" id="1.1.1.25" evidence="2 8"/>
<feature type="binding site" evidence="8">
    <location>
        <position position="65"/>
    </location>
    <ligand>
        <name>shikimate</name>
        <dbReference type="ChEBI" id="CHEBI:36208"/>
    </ligand>
</feature>
<dbReference type="SUPFAM" id="SSF51735">
    <property type="entry name" value="NAD(P)-binding Rossmann-fold domains"/>
    <property type="match status" value="1"/>
</dbReference>
<dbReference type="InterPro" id="IPR022893">
    <property type="entry name" value="Shikimate_DH_fam"/>
</dbReference>
<evidence type="ECO:0000256" key="2">
    <source>
        <dbReference type="ARBA" id="ARBA00012962"/>
    </source>
</evidence>
<reference evidence="11" key="1">
    <citation type="submission" date="2012-04" db="EMBL/GenBank/DDBJ databases">
        <title>Complete genome sequence of Helicobacter cetorum strain MIT 00-7128.</title>
        <authorList>
            <person name="Kersulyte D."/>
            <person name="Berg D.E."/>
        </authorList>
    </citation>
    <scope>NUCLEOTIDE SEQUENCE [LARGE SCALE GENOMIC DNA]</scope>
    <source>
        <strain evidence="11">MIT 00-7128</strain>
    </source>
</reference>
<evidence type="ECO:0000256" key="1">
    <source>
        <dbReference type="ARBA" id="ARBA00004871"/>
    </source>
</evidence>
<feature type="active site" description="Proton acceptor" evidence="8">
    <location>
        <position position="69"/>
    </location>
</feature>
<dbReference type="Gene3D" id="3.40.50.10860">
    <property type="entry name" value="Leucine Dehydrogenase, chain A, domain 1"/>
    <property type="match status" value="1"/>
</dbReference>
<dbReference type="GO" id="GO:0009423">
    <property type="term" value="P:chorismate biosynthetic process"/>
    <property type="evidence" value="ECO:0007669"/>
    <property type="project" value="UniProtKB-UniRule"/>
</dbReference>
<comment type="function">
    <text evidence="8">Involved in the biosynthesis of the chorismate, which leads to the biosynthesis of aromatic amino acids. Catalyzes the reversible NADPH linked reduction of 3-dehydroshikimate (DHSA) to yield shikimate (SA).</text>
</comment>
<evidence type="ECO:0000313" key="10">
    <source>
        <dbReference type="EMBL" id="AFI03722.1"/>
    </source>
</evidence>
<dbReference type="STRING" id="182217.HCW_02195"/>
<evidence type="ECO:0000256" key="7">
    <source>
        <dbReference type="ARBA" id="ARBA00049442"/>
    </source>
</evidence>
<feature type="binding site" evidence="8">
    <location>
        <position position="105"/>
    </location>
    <ligand>
        <name>shikimate</name>
        <dbReference type="ChEBI" id="CHEBI:36208"/>
    </ligand>
</feature>
<dbReference type="HAMAP" id="MF_00222">
    <property type="entry name" value="Shikimate_DH_AroE"/>
    <property type="match status" value="1"/>
</dbReference>
<evidence type="ECO:0000259" key="9">
    <source>
        <dbReference type="Pfam" id="PF08501"/>
    </source>
</evidence>
<evidence type="ECO:0000256" key="4">
    <source>
        <dbReference type="ARBA" id="ARBA00022857"/>
    </source>
</evidence>
<dbReference type="PANTHER" id="PTHR21089">
    <property type="entry name" value="SHIKIMATE DEHYDROGENASE"/>
    <property type="match status" value="1"/>
</dbReference>
<dbReference type="Gene3D" id="3.40.50.720">
    <property type="entry name" value="NAD(P)-binding Rossmann-like Domain"/>
    <property type="match status" value="1"/>
</dbReference>
<evidence type="ECO:0000313" key="11">
    <source>
        <dbReference type="Proteomes" id="UP000005010"/>
    </source>
</evidence>
<comment type="subunit">
    <text evidence="8">Homodimer.</text>
</comment>
<organism evidence="10 11">
    <name type="scientific">Helicobacter cetorum (strain ATCC BAA-429 / MIT 00-7128)</name>
    <dbReference type="NCBI Taxonomy" id="182217"/>
    <lineage>
        <taxon>Bacteria</taxon>
        <taxon>Pseudomonadati</taxon>
        <taxon>Campylobacterota</taxon>
        <taxon>Epsilonproteobacteria</taxon>
        <taxon>Campylobacterales</taxon>
        <taxon>Helicobacteraceae</taxon>
        <taxon>Helicobacter</taxon>
    </lineage>
</organism>
<feature type="binding site" evidence="8">
    <location>
        <position position="90"/>
    </location>
    <ligand>
        <name>shikimate</name>
        <dbReference type="ChEBI" id="CHEBI:36208"/>
    </ligand>
</feature>
<dbReference type="GO" id="GO:0005829">
    <property type="term" value="C:cytosol"/>
    <property type="evidence" value="ECO:0007669"/>
    <property type="project" value="TreeGrafter"/>
</dbReference>
<dbReference type="EMBL" id="CP003479">
    <property type="protein sequence ID" value="AFI03722.1"/>
    <property type="molecule type" value="Genomic_DNA"/>
</dbReference>
<dbReference type="GO" id="GO:0008652">
    <property type="term" value="P:amino acid biosynthetic process"/>
    <property type="evidence" value="ECO:0007669"/>
    <property type="project" value="UniProtKB-KW"/>
</dbReference>
<comment type="similarity">
    <text evidence="8">Belongs to the shikimate dehydrogenase family.</text>
</comment>
<accession>I0ELA3</accession>
<dbReference type="GO" id="GO:0019632">
    <property type="term" value="P:shikimate metabolic process"/>
    <property type="evidence" value="ECO:0007669"/>
    <property type="project" value="InterPro"/>
</dbReference>
<feature type="binding site" evidence="8">
    <location>
        <position position="230"/>
    </location>
    <ligand>
        <name>NADP(+)</name>
        <dbReference type="ChEBI" id="CHEBI:58349"/>
    </ligand>
</feature>
<dbReference type="RefSeq" id="WP_014660594.1">
    <property type="nucleotide sequence ID" value="NC_017737.1"/>
</dbReference>
<dbReference type="InterPro" id="IPR036291">
    <property type="entry name" value="NAD(P)-bd_dom_sf"/>
</dbReference>
<keyword evidence="4 8" id="KW-0521">NADP</keyword>
<feature type="binding site" evidence="8">
    <location>
        <begin position="16"/>
        <end position="18"/>
    </location>
    <ligand>
        <name>shikimate</name>
        <dbReference type="ChEBI" id="CHEBI:36208"/>
    </ligand>
</feature>
<keyword evidence="6 8" id="KW-0057">Aromatic amino acid biosynthesis</keyword>
<dbReference type="eggNOG" id="COG0169">
    <property type="taxonomic scope" value="Bacteria"/>
</dbReference>
<name>I0ELA3_HELC0</name>
<feature type="binding site" evidence="8">
    <location>
        <position position="237"/>
    </location>
    <ligand>
        <name>shikimate</name>
        <dbReference type="ChEBI" id="CHEBI:36208"/>
    </ligand>
</feature>
<dbReference type="Pfam" id="PF08501">
    <property type="entry name" value="Shikimate_dh_N"/>
    <property type="match status" value="1"/>
</dbReference>
<comment type="pathway">
    <text evidence="1 8">Metabolic intermediate biosynthesis; chorismate biosynthesis; chorismate from D-erythrose 4-phosphate and phosphoenolpyruvate: step 4/7.</text>
</comment>
<dbReference type="HOGENOM" id="CLU_044063_4_1_7"/>
<dbReference type="InterPro" id="IPR011342">
    <property type="entry name" value="Shikimate_DH"/>
</dbReference>
<evidence type="ECO:0000256" key="5">
    <source>
        <dbReference type="ARBA" id="ARBA00023002"/>
    </source>
</evidence>
<dbReference type="PANTHER" id="PTHR21089:SF1">
    <property type="entry name" value="BIFUNCTIONAL 3-DEHYDROQUINATE DEHYDRATASE_SHIKIMATE DEHYDROGENASE, CHLOROPLASTIC"/>
    <property type="match status" value="1"/>
</dbReference>
<dbReference type="UniPathway" id="UPA00053">
    <property type="reaction ID" value="UER00087"/>
</dbReference>
<dbReference type="KEGG" id="hce:HCW_02195"/>
<proteinExistence type="inferred from homology"/>
<protein>
    <recommendedName>
        <fullName evidence="2 8">Shikimate dehydrogenase (NADP(+))</fullName>
        <shortName evidence="8">SDH</shortName>
        <ecNumber evidence="2 8">1.1.1.25</ecNumber>
    </recommendedName>
</protein>
<keyword evidence="11" id="KW-1185">Reference proteome</keyword>